<dbReference type="OrthoDB" id="2885998at2"/>
<organism evidence="2 3">
    <name type="scientific">Pontibacillus yanchengensis</name>
    <dbReference type="NCBI Taxonomy" id="462910"/>
    <lineage>
        <taxon>Bacteria</taxon>
        <taxon>Bacillati</taxon>
        <taxon>Bacillota</taxon>
        <taxon>Bacilli</taxon>
        <taxon>Bacillales</taxon>
        <taxon>Bacillaceae</taxon>
        <taxon>Pontibacillus</taxon>
    </lineage>
</organism>
<keyword evidence="1" id="KW-1133">Transmembrane helix</keyword>
<proteinExistence type="predicted"/>
<accession>A0A6I4ZXN0</accession>
<keyword evidence="1" id="KW-0812">Transmembrane</keyword>
<keyword evidence="1" id="KW-0472">Membrane</keyword>
<comment type="caution">
    <text evidence="2">The sequence shown here is derived from an EMBL/GenBank/DDBJ whole genome shotgun (WGS) entry which is preliminary data.</text>
</comment>
<evidence type="ECO:0000313" key="3">
    <source>
        <dbReference type="Proteomes" id="UP000468638"/>
    </source>
</evidence>
<evidence type="ECO:0000256" key="1">
    <source>
        <dbReference type="SAM" id="Phobius"/>
    </source>
</evidence>
<gene>
    <name evidence="2" type="ORF">GLW05_09760</name>
</gene>
<evidence type="ECO:0000313" key="2">
    <source>
        <dbReference type="EMBL" id="MYL33884.1"/>
    </source>
</evidence>
<feature type="transmembrane region" description="Helical" evidence="1">
    <location>
        <begin position="65"/>
        <end position="89"/>
    </location>
</feature>
<sequence>MVKKYYSFLSGAFFIFAVFPLIAGLTKWGNELYVAVINRSIFLPLILGILGLIFALIGIKGKVKVSLVIMNVLGVFLSIFLVFIGMYGFQQA</sequence>
<dbReference type="EMBL" id="WMEQ01000006">
    <property type="protein sequence ID" value="MYL33884.1"/>
    <property type="molecule type" value="Genomic_DNA"/>
</dbReference>
<dbReference type="RefSeq" id="WP_160909585.1">
    <property type="nucleotide sequence ID" value="NZ_WMEQ01000006.1"/>
</dbReference>
<reference evidence="2 3" key="1">
    <citation type="submission" date="2019-11" db="EMBL/GenBank/DDBJ databases">
        <title>Genome sequences of 17 halophilic strains isolated from different environments.</title>
        <authorList>
            <person name="Furrow R.E."/>
        </authorList>
    </citation>
    <scope>NUCLEOTIDE SEQUENCE [LARGE SCALE GENOMIC DNA]</scope>
    <source>
        <strain evidence="2 3">22514_16_FS</strain>
    </source>
</reference>
<feature type="transmembrane region" description="Helical" evidence="1">
    <location>
        <begin position="41"/>
        <end position="59"/>
    </location>
</feature>
<name>A0A6I4ZXN0_9BACI</name>
<dbReference type="Proteomes" id="UP000468638">
    <property type="component" value="Unassembled WGS sequence"/>
</dbReference>
<protein>
    <submittedName>
        <fullName evidence="2">Uncharacterized protein</fullName>
    </submittedName>
</protein>
<dbReference type="AlphaFoldDB" id="A0A6I4ZXN0"/>
<feature type="transmembrane region" description="Helical" evidence="1">
    <location>
        <begin position="6"/>
        <end position="29"/>
    </location>
</feature>